<sequence length="490" mass="56869">MNIGEKRRWTMEDVYRLYRLKQSMYKGLLPTTIDLQKDRINKCKNFLDAYKGYHQIHMHKGDEEKLLSTQIGIILFIKIPFVLRNAREAYQRFAAKVFKTKIGKNINVYMDDMVVKRKDDNHFLQDIEETFNSSRAENMKLNKKNASLGWKKEAHNIKVLTNIPLQQVLLKPKNSRRLDRWDMELGEHEIVFKPKTSIKAQALAYFITETTGHREVSSVDESNVSKTSTKVTQENQLNLFSEGSSCMEGAGAELILTSPIGEEVTYKLRLNFTTSNNESEYEVLIAKLQLPIKMRLNGTNQSNKWVIRDSRKKYSTIFRKSKGNKKVVSKLQIGKCTKIKKQMHKYIEQTSIFNFPPFDQKSVSRNCMSKSNKQNTSNNSHSRHERLEDTNNQIINRRQVTPGRSTCQEVTGYLTPCLRCMYGKETEYNIREMHEGVSGAHDGGTNHSMKNRKDRLLLANYVSTNKSLIYKMIKMIETYTNPKKISNTDD</sequence>
<reference evidence="2 3" key="1">
    <citation type="journal article" date="2017" name="Nat. Commun.">
        <title>Genome assembly with in vitro proximity ligation data and whole-genome triplication in lettuce.</title>
        <authorList>
            <person name="Reyes-Chin-Wo S."/>
            <person name="Wang Z."/>
            <person name="Yang X."/>
            <person name="Kozik A."/>
            <person name="Arikit S."/>
            <person name="Song C."/>
            <person name="Xia L."/>
            <person name="Froenicke L."/>
            <person name="Lavelle D.O."/>
            <person name="Truco M.J."/>
            <person name="Xia R."/>
            <person name="Zhu S."/>
            <person name="Xu C."/>
            <person name="Xu H."/>
            <person name="Xu X."/>
            <person name="Cox K."/>
            <person name="Korf I."/>
            <person name="Meyers B.C."/>
            <person name="Michelmore R.W."/>
        </authorList>
    </citation>
    <scope>NUCLEOTIDE SEQUENCE [LARGE SCALE GENOMIC DNA]</scope>
    <source>
        <strain evidence="3">cv. Salinas</strain>
        <tissue evidence="2">Seedlings</tissue>
    </source>
</reference>
<dbReference type="Proteomes" id="UP000235145">
    <property type="component" value="Unassembled WGS sequence"/>
</dbReference>
<evidence type="ECO:0008006" key="4">
    <source>
        <dbReference type="Google" id="ProtNLM"/>
    </source>
</evidence>
<dbReference type="SUPFAM" id="SSF56672">
    <property type="entry name" value="DNA/RNA polymerases"/>
    <property type="match status" value="1"/>
</dbReference>
<organism evidence="2 3">
    <name type="scientific">Lactuca sativa</name>
    <name type="common">Garden lettuce</name>
    <dbReference type="NCBI Taxonomy" id="4236"/>
    <lineage>
        <taxon>Eukaryota</taxon>
        <taxon>Viridiplantae</taxon>
        <taxon>Streptophyta</taxon>
        <taxon>Embryophyta</taxon>
        <taxon>Tracheophyta</taxon>
        <taxon>Spermatophyta</taxon>
        <taxon>Magnoliopsida</taxon>
        <taxon>eudicotyledons</taxon>
        <taxon>Gunneridae</taxon>
        <taxon>Pentapetalae</taxon>
        <taxon>asterids</taxon>
        <taxon>campanulids</taxon>
        <taxon>Asterales</taxon>
        <taxon>Asteraceae</taxon>
        <taxon>Cichorioideae</taxon>
        <taxon>Cichorieae</taxon>
        <taxon>Lactucinae</taxon>
        <taxon>Lactuca</taxon>
    </lineage>
</organism>
<dbReference type="InterPro" id="IPR043128">
    <property type="entry name" value="Rev_trsase/Diguanyl_cyclase"/>
</dbReference>
<evidence type="ECO:0000256" key="1">
    <source>
        <dbReference type="SAM" id="MobiDB-lite"/>
    </source>
</evidence>
<proteinExistence type="predicted"/>
<feature type="compositionally biased region" description="Low complexity" evidence="1">
    <location>
        <begin position="369"/>
        <end position="380"/>
    </location>
</feature>
<evidence type="ECO:0000313" key="2">
    <source>
        <dbReference type="EMBL" id="KAJ0202590.1"/>
    </source>
</evidence>
<dbReference type="PANTHER" id="PTHR48475">
    <property type="entry name" value="RIBONUCLEASE H"/>
    <property type="match status" value="1"/>
</dbReference>
<gene>
    <name evidence="2" type="ORF">LSAT_V11C500244330</name>
</gene>
<evidence type="ECO:0000313" key="3">
    <source>
        <dbReference type="Proteomes" id="UP000235145"/>
    </source>
</evidence>
<keyword evidence="3" id="KW-1185">Reference proteome</keyword>
<accession>A0A9R1VD71</accession>
<protein>
    <recommendedName>
        <fullName evidence="4">Reverse transcriptase domain-containing protein</fullName>
    </recommendedName>
</protein>
<name>A0A9R1VD71_LACSA</name>
<dbReference type="EMBL" id="NBSK02000005">
    <property type="protein sequence ID" value="KAJ0202590.1"/>
    <property type="molecule type" value="Genomic_DNA"/>
</dbReference>
<comment type="caution">
    <text evidence="2">The sequence shown here is derived from an EMBL/GenBank/DDBJ whole genome shotgun (WGS) entry which is preliminary data.</text>
</comment>
<dbReference type="Gene3D" id="3.30.70.270">
    <property type="match status" value="1"/>
</dbReference>
<feature type="region of interest" description="Disordered" evidence="1">
    <location>
        <begin position="364"/>
        <end position="398"/>
    </location>
</feature>
<dbReference type="InterPro" id="IPR043502">
    <property type="entry name" value="DNA/RNA_pol_sf"/>
</dbReference>
<dbReference type="AlphaFoldDB" id="A0A9R1VD71"/>
<dbReference type="PANTHER" id="PTHR48475:SF2">
    <property type="entry name" value="RIBONUCLEASE H"/>
    <property type="match status" value="1"/>
</dbReference>